<protein>
    <submittedName>
        <fullName evidence="1">DUF1853 family protein</fullName>
    </submittedName>
</protein>
<dbReference type="Pfam" id="PF08907">
    <property type="entry name" value="DUF1853"/>
    <property type="match status" value="1"/>
</dbReference>
<dbReference type="EMBL" id="JAMJPJ010000007">
    <property type="protein sequence ID" value="MCL7929646.1"/>
    <property type="molecule type" value="Genomic_DNA"/>
</dbReference>
<dbReference type="Proteomes" id="UP001165308">
    <property type="component" value="Unassembled WGS sequence"/>
</dbReference>
<keyword evidence="2" id="KW-1185">Reference proteome</keyword>
<accession>A0ABT0SPU9</accession>
<evidence type="ECO:0000313" key="2">
    <source>
        <dbReference type="Proteomes" id="UP001165308"/>
    </source>
</evidence>
<gene>
    <name evidence="1" type="ORF">M8006_06535</name>
</gene>
<proteinExistence type="predicted"/>
<dbReference type="RefSeq" id="WP_250080661.1">
    <property type="nucleotide sequence ID" value="NZ_JAMJPJ010000007.1"/>
</dbReference>
<reference evidence="1" key="1">
    <citation type="submission" date="2022-05" db="EMBL/GenBank/DDBJ databases">
        <title>Halomonas geminus sp. nov. and Halomonas llamarensis sp. nov. isolated from high-altitude salars of the Atacama Desert.</title>
        <authorList>
            <person name="Hintersatz C."/>
            <person name="Rojas L.A."/>
            <person name="Wei T.-S."/>
            <person name="Kutschke S."/>
            <person name="Lehmann F."/>
            <person name="Jain R."/>
            <person name="Pollmann K."/>
        </authorList>
    </citation>
    <scope>NUCLEOTIDE SEQUENCE</scope>
    <source>
        <strain evidence="1">ATCHA</strain>
    </source>
</reference>
<evidence type="ECO:0000313" key="1">
    <source>
        <dbReference type="EMBL" id="MCL7929646.1"/>
    </source>
</evidence>
<sequence length="335" mass="37820">MKTEIAQWPSHGHIACLESVTAEVEHPALRDIAWLLHTPDILVLPEISGRPSVKALGWENASTLARWLTRQRQAVEALPWRALRHSRMGHYHERLWHYVLDHAPDTCLLATNVRVFQRRNTLGELDILYRTRDDPAPIHLEVAIKFYLGLPDGPGEEASLSRWIGPGGLDSLALKCQHIARHQLPIARTPPAQQTLAHWLAPRDTGEPLPPIRSQLALPGVLFYPWHARLSPPKGATAAHRRGLWCYLHDWSALAAGLPCDTLAACLEKPHWLAPPPLASFQPLNDVIKPILDRVIAYNAPQQVMLYHPSHDQTQRIFIMPSGWPRQIPLPPRSR</sequence>
<dbReference type="InterPro" id="IPR015003">
    <property type="entry name" value="DUF1853"/>
</dbReference>
<organism evidence="1 2">
    <name type="scientific">Halomonas llamarensis</name>
    <dbReference type="NCBI Taxonomy" id="2945104"/>
    <lineage>
        <taxon>Bacteria</taxon>
        <taxon>Pseudomonadati</taxon>
        <taxon>Pseudomonadota</taxon>
        <taxon>Gammaproteobacteria</taxon>
        <taxon>Oceanospirillales</taxon>
        <taxon>Halomonadaceae</taxon>
        <taxon>Halomonas</taxon>
    </lineage>
</organism>
<name>A0ABT0SPU9_9GAMM</name>
<comment type="caution">
    <text evidence="1">The sequence shown here is derived from an EMBL/GenBank/DDBJ whole genome shotgun (WGS) entry which is preliminary data.</text>
</comment>